<dbReference type="InterPro" id="IPR050471">
    <property type="entry name" value="AB_hydrolase"/>
</dbReference>
<sequence>MTAVNCRGVGESGGKAPLTVAEMAKDAMAFIHALDFTQVDLLGFSLGGFVAQDIVLKEPGLIRKIILTGPGPARGVGIEKVGSMSWPLIVRGMLTFRDPKFYLFFTSTANGRHAAKAFLERLKERKADRDRPVTMTAFLRQLKAIKAWGLQAPQALSAIRNPVLVANGDQDKMVPSSNSIDLAHRLPHAELVLYKDAGHGGIFQYHETFVKKALEFLAR</sequence>
<dbReference type="GO" id="GO:0016787">
    <property type="term" value="F:hydrolase activity"/>
    <property type="evidence" value="ECO:0007669"/>
    <property type="project" value="UniProtKB-KW"/>
</dbReference>
<protein>
    <submittedName>
        <fullName evidence="2">Beta-ketoadipate enol-lactone hydrolase</fullName>
    </submittedName>
</protein>
<name>A0A249P8G5_9HYPH</name>
<dbReference type="InterPro" id="IPR000073">
    <property type="entry name" value="AB_hydrolase_1"/>
</dbReference>
<feature type="domain" description="AB hydrolase-1" evidence="1">
    <location>
        <begin position="3"/>
        <end position="203"/>
    </location>
</feature>
<dbReference type="PANTHER" id="PTHR43433">
    <property type="entry name" value="HYDROLASE, ALPHA/BETA FOLD FAMILY PROTEIN"/>
    <property type="match status" value="1"/>
</dbReference>
<dbReference type="AlphaFoldDB" id="A0A249P8G5"/>
<dbReference type="Pfam" id="PF00561">
    <property type="entry name" value="Abhydrolase_1"/>
    <property type="match status" value="1"/>
</dbReference>
<keyword evidence="3" id="KW-1185">Reference proteome</keyword>
<dbReference type="STRING" id="716928.GCA_000261485_00936"/>
<dbReference type="SUPFAM" id="SSF53474">
    <property type="entry name" value="alpha/beta-Hydrolases"/>
    <property type="match status" value="1"/>
</dbReference>
<evidence type="ECO:0000259" key="1">
    <source>
        <dbReference type="Pfam" id="PF00561"/>
    </source>
</evidence>
<dbReference type="KEGG" id="esj:SJ05684_c05310"/>
<evidence type="ECO:0000313" key="2">
    <source>
        <dbReference type="EMBL" id="ASY61997.1"/>
    </source>
</evidence>
<organism evidence="2 3">
    <name type="scientific">Sinorhizobium sojae CCBAU 05684</name>
    <dbReference type="NCBI Taxonomy" id="716928"/>
    <lineage>
        <taxon>Bacteria</taxon>
        <taxon>Pseudomonadati</taxon>
        <taxon>Pseudomonadota</taxon>
        <taxon>Alphaproteobacteria</taxon>
        <taxon>Hyphomicrobiales</taxon>
        <taxon>Rhizobiaceae</taxon>
        <taxon>Sinorhizobium/Ensifer group</taxon>
        <taxon>Sinorhizobium</taxon>
    </lineage>
</organism>
<dbReference type="eggNOG" id="COG2267">
    <property type="taxonomic scope" value="Bacteria"/>
</dbReference>
<evidence type="ECO:0000313" key="3">
    <source>
        <dbReference type="Proteomes" id="UP000217211"/>
    </source>
</evidence>
<gene>
    <name evidence="2" type="ORF">SJ05684_c05310</name>
</gene>
<keyword evidence="2" id="KW-0378">Hydrolase</keyword>
<dbReference type="EMBL" id="CP023067">
    <property type="protein sequence ID" value="ASY61997.1"/>
    <property type="molecule type" value="Genomic_DNA"/>
</dbReference>
<dbReference type="Proteomes" id="UP000217211">
    <property type="component" value="Chromosome"/>
</dbReference>
<dbReference type="PRINTS" id="PR00111">
    <property type="entry name" value="ABHYDROLASE"/>
</dbReference>
<dbReference type="PANTHER" id="PTHR43433:SF5">
    <property type="entry name" value="AB HYDROLASE-1 DOMAIN-CONTAINING PROTEIN"/>
    <property type="match status" value="1"/>
</dbReference>
<reference evidence="2 3" key="1">
    <citation type="submission" date="2017-08" db="EMBL/GenBank/DDBJ databases">
        <title>Multipartite genome sequences of Sinorhizobium species nodulating soybeans.</title>
        <authorList>
            <person name="Tian C.F."/>
        </authorList>
    </citation>
    <scope>NUCLEOTIDE SEQUENCE [LARGE SCALE GENOMIC DNA]</scope>
    <source>
        <strain evidence="2 3">CCBAU 05684</strain>
    </source>
</reference>
<accession>A0A249P8G5</accession>
<proteinExistence type="predicted"/>
<dbReference type="InterPro" id="IPR029058">
    <property type="entry name" value="AB_hydrolase_fold"/>
</dbReference>
<dbReference type="Gene3D" id="3.40.50.1820">
    <property type="entry name" value="alpha/beta hydrolase"/>
    <property type="match status" value="1"/>
</dbReference>